<dbReference type="SUPFAM" id="SSF81995">
    <property type="entry name" value="beta-sandwich domain of Sec23/24"/>
    <property type="match status" value="1"/>
</dbReference>
<keyword evidence="2" id="KW-0472">Membrane</keyword>
<organism evidence="4 5">
    <name type="scientific">Mycobacterium deserti</name>
    <dbReference type="NCBI Taxonomy" id="2978347"/>
    <lineage>
        <taxon>Bacteria</taxon>
        <taxon>Bacillati</taxon>
        <taxon>Actinomycetota</taxon>
        <taxon>Actinomycetes</taxon>
        <taxon>Mycobacteriales</taxon>
        <taxon>Mycobacteriaceae</taxon>
        <taxon>Mycobacterium</taxon>
    </lineage>
</organism>
<gene>
    <name evidence="4" type="ORF">N4S67_09405</name>
</gene>
<evidence type="ECO:0000256" key="2">
    <source>
        <dbReference type="SAM" id="Phobius"/>
    </source>
</evidence>
<feature type="compositionally biased region" description="Pro residues" evidence="1">
    <location>
        <begin position="39"/>
        <end position="58"/>
    </location>
</feature>
<evidence type="ECO:0000256" key="1">
    <source>
        <dbReference type="SAM" id="MobiDB-lite"/>
    </source>
</evidence>
<feature type="transmembrane region" description="Helical" evidence="2">
    <location>
        <begin position="66"/>
        <end position="91"/>
    </location>
</feature>
<keyword evidence="2" id="KW-0812">Transmembrane</keyword>
<comment type="caution">
    <text evidence="4">The sequence shown here is derived from an EMBL/GenBank/DDBJ whole genome shotgun (WGS) entry which is preliminary data.</text>
</comment>
<dbReference type="EMBL" id="JAODWD010000002">
    <property type="protein sequence ID" value="MCT7658636.1"/>
    <property type="molecule type" value="Genomic_DNA"/>
</dbReference>
<protein>
    <submittedName>
        <fullName evidence="4">Septum formation family protein</fullName>
    </submittedName>
</protein>
<name>A0ABT2MCA9_9MYCO</name>
<dbReference type="Proteomes" id="UP001206639">
    <property type="component" value="Unassembled WGS sequence"/>
</dbReference>
<sequence length="209" mass="22096">MTTPPGPPPYGPPPYGPPPYGQQPPPGQQQPPFGQQQPHYPPPGGPYPPPGPGYYPPPKKTNTGRIVLLVGGVLVGLVALVVAVGLAFYFFSGDDRVTATDVQVGDCLSEIPDSTRVMTVRTVECSESHAGEVFAVLTMPDGDFPGAAAIEDFQGRCEPALAAYSPESMTDDSVQLYVLYPTPETWEQGDRAVTCIATLDPPRSGSLKS</sequence>
<dbReference type="RefSeq" id="WP_260992675.1">
    <property type="nucleotide sequence ID" value="NZ_JAODWD010000002.1"/>
</dbReference>
<evidence type="ECO:0000313" key="5">
    <source>
        <dbReference type="Proteomes" id="UP001206639"/>
    </source>
</evidence>
<proteinExistence type="predicted"/>
<feature type="region of interest" description="Disordered" evidence="1">
    <location>
        <begin position="1"/>
        <end position="58"/>
    </location>
</feature>
<dbReference type="Pfam" id="PF13845">
    <property type="entry name" value="Septum_form"/>
    <property type="match status" value="1"/>
</dbReference>
<keyword evidence="5" id="KW-1185">Reference proteome</keyword>
<dbReference type="InterPro" id="IPR026004">
    <property type="entry name" value="Septum_form"/>
</dbReference>
<accession>A0ABT2MCA9</accession>
<reference evidence="5" key="1">
    <citation type="submission" date="2023-07" db="EMBL/GenBank/DDBJ databases">
        <authorList>
            <person name="Deng Y."/>
            <person name="Zhang Y.-Q."/>
        </authorList>
    </citation>
    <scope>NUCLEOTIDE SEQUENCE [LARGE SCALE GENOMIC DNA]</scope>
    <source>
        <strain evidence="5">CPCC 205710</strain>
    </source>
</reference>
<evidence type="ECO:0000313" key="4">
    <source>
        <dbReference type="EMBL" id="MCT7658636.1"/>
    </source>
</evidence>
<feature type="domain" description="Septum formation-related" evidence="3">
    <location>
        <begin position="102"/>
        <end position="195"/>
    </location>
</feature>
<evidence type="ECO:0000259" key="3">
    <source>
        <dbReference type="Pfam" id="PF13845"/>
    </source>
</evidence>
<keyword evidence="2" id="KW-1133">Transmembrane helix</keyword>
<feature type="compositionally biased region" description="Pro residues" evidence="1">
    <location>
        <begin position="1"/>
        <end position="29"/>
    </location>
</feature>